<reference evidence="1 2" key="1">
    <citation type="submission" date="2014-05" db="EMBL/GenBank/DDBJ databases">
        <title>ATOL: Assembling a taxonomically balanced genome-scale reconstruction of the evolutionary history of the Enterobacteriaceae.</title>
        <authorList>
            <person name="Plunkett G.III."/>
            <person name="Neeno-Eckwall E.C."/>
            <person name="Glasner J.D."/>
            <person name="Perna N.T."/>
        </authorList>
    </citation>
    <scope>NUCLEOTIDE SEQUENCE [LARGE SCALE GENOMIC DNA]</scope>
    <source>
        <strain evidence="1 2">ATCC 33301</strain>
    </source>
</reference>
<gene>
    <name evidence="1" type="ORF">GTPT_2534</name>
</gene>
<dbReference type="EMBL" id="JMPR01000038">
    <property type="protein sequence ID" value="KFD18344.1"/>
    <property type="molecule type" value="Genomic_DNA"/>
</dbReference>
<keyword evidence="2" id="KW-1185">Reference proteome</keyword>
<evidence type="ECO:0000313" key="1">
    <source>
        <dbReference type="EMBL" id="KFD18344.1"/>
    </source>
</evidence>
<evidence type="ECO:0000313" key="2">
    <source>
        <dbReference type="Proteomes" id="UP000028602"/>
    </source>
</evidence>
<organism evidence="1 2">
    <name type="scientific">Tatumella ptyseos ATCC 33301</name>
    <dbReference type="NCBI Taxonomy" id="1005995"/>
    <lineage>
        <taxon>Bacteria</taxon>
        <taxon>Pseudomonadati</taxon>
        <taxon>Pseudomonadota</taxon>
        <taxon>Gammaproteobacteria</taxon>
        <taxon>Enterobacterales</taxon>
        <taxon>Erwiniaceae</taxon>
        <taxon>Tatumella</taxon>
    </lineage>
</organism>
<proteinExistence type="predicted"/>
<dbReference type="Proteomes" id="UP000028602">
    <property type="component" value="Unassembled WGS sequence"/>
</dbReference>
<comment type="caution">
    <text evidence="1">The sequence shown here is derived from an EMBL/GenBank/DDBJ whole genome shotgun (WGS) entry which is preliminary data.</text>
</comment>
<protein>
    <submittedName>
        <fullName evidence="1">Uncharacterized protein</fullName>
    </submittedName>
</protein>
<dbReference type="AlphaFoldDB" id="A0A085JCZ8"/>
<accession>A0A085JCZ8</accession>
<dbReference type="eggNOG" id="ENOG503442G">
    <property type="taxonomic scope" value="Bacteria"/>
</dbReference>
<sequence>MVMTKAEIFDTLQRVRQAYTDTLDGKAVSFTGVNGRAITNHDPAALRAELQFWERRWSLAERSGSGVKLARFS</sequence>
<name>A0A085JCZ8_9GAMM</name>